<proteinExistence type="inferred from homology"/>
<dbReference type="PANTHER" id="PTHR10695:SF46">
    <property type="entry name" value="BIFUNCTIONAL COENZYME A SYNTHASE-RELATED"/>
    <property type="match status" value="1"/>
</dbReference>
<keyword evidence="3 5" id="KW-0418">Kinase</keyword>
<dbReference type="Gene3D" id="3.40.50.300">
    <property type="entry name" value="P-loop containing nucleotide triphosphate hydrolases"/>
    <property type="match status" value="1"/>
</dbReference>
<dbReference type="EMBL" id="JBHUCX010000074">
    <property type="protein sequence ID" value="MFD1676647.1"/>
    <property type="molecule type" value="Genomic_DNA"/>
</dbReference>
<name>A0ABW4JJV0_9BACL</name>
<dbReference type="RefSeq" id="WP_377944555.1">
    <property type="nucleotide sequence ID" value="NZ_JBHUCX010000074.1"/>
</dbReference>
<keyword evidence="1 3" id="KW-0547">Nucleotide-binding</keyword>
<evidence type="ECO:0000256" key="1">
    <source>
        <dbReference type="ARBA" id="ARBA00022741"/>
    </source>
</evidence>
<dbReference type="SUPFAM" id="SSF52540">
    <property type="entry name" value="P-loop containing nucleoside triphosphate hydrolases"/>
    <property type="match status" value="1"/>
</dbReference>
<dbReference type="PANTHER" id="PTHR10695">
    <property type="entry name" value="DEPHOSPHO-COA KINASE-RELATED"/>
    <property type="match status" value="1"/>
</dbReference>
<dbReference type="Pfam" id="PF01121">
    <property type="entry name" value="CoaE"/>
    <property type="match status" value="1"/>
</dbReference>
<evidence type="ECO:0000256" key="2">
    <source>
        <dbReference type="ARBA" id="ARBA00022840"/>
    </source>
</evidence>
<keyword evidence="3" id="KW-0173">Coenzyme A biosynthesis</keyword>
<sequence length="207" mass="23072">MIVGLTGGIGTGKSTVSSMFRELGAYVVDADIWARRVVEPGSDGLKEIVETFGARVLAGDGTLNRKMLGQVVFANDTLRQRLNEITHPRIRAGMRVETDAYWQTHPDAPVIWDVPLLFEGETQKLVDCTILVYATPATQLARLMARDQFSQSDALARIAAQMPIDDKRDMATYVIDNSGTIENTREQVRDVWTTIRNRTIGDRDLSF</sequence>
<protein>
    <recommendedName>
        <fullName evidence="3 4">Dephospho-CoA kinase</fullName>
        <ecNumber evidence="3 4">2.7.1.24</ecNumber>
    </recommendedName>
    <alternativeName>
        <fullName evidence="3">Dephosphocoenzyme A kinase</fullName>
    </alternativeName>
</protein>
<comment type="function">
    <text evidence="3">Catalyzes the phosphorylation of the 3'-hydroxyl group of dephosphocoenzyme A to form coenzyme A.</text>
</comment>
<comment type="similarity">
    <text evidence="3">Belongs to the CoaE family.</text>
</comment>
<comment type="subcellular location">
    <subcellularLocation>
        <location evidence="3">Cytoplasm</location>
    </subcellularLocation>
</comment>
<comment type="pathway">
    <text evidence="3">Cofactor biosynthesis; coenzyme A biosynthesis; CoA from (R)-pantothenate: step 5/5.</text>
</comment>
<dbReference type="NCBIfam" id="TIGR00152">
    <property type="entry name" value="dephospho-CoA kinase"/>
    <property type="match status" value="1"/>
</dbReference>
<evidence type="ECO:0000256" key="3">
    <source>
        <dbReference type="HAMAP-Rule" id="MF_00376"/>
    </source>
</evidence>
<accession>A0ABW4JJV0</accession>
<dbReference type="GO" id="GO:0004140">
    <property type="term" value="F:dephospho-CoA kinase activity"/>
    <property type="evidence" value="ECO:0007669"/>
    <property type="project" value="UniProtKB-EC"/>
</dbReference>
<dbReference type="InterPro" id="IPR001977">
    <property type="entry name" value="Depp_CoAkinase"/>
</dbReference>
<dbReference type="PROSITE" id="PS51219">
    <property type="entry name" value="DPCK"/>
    <property type="match status" value="1"/>
</dbReference>
<dbReference type="InterPro" id="IPR027417">
    <property type="entry name" value="P-loop_NTPase"/>
</dbReference>
<gene>
    <name evidence="3 5" type="primary">coaE</name>
    <name evidence="5" type="ORF">ACFSB2_18400</name>
</gene>
<evidence type="ECO:0000256" key="4">
    <source>
        <dbReference type="NCBIfam" id="TIGR00152"/>
    </source>
</evidence>
<evidence type="ECO:0000313" key="5">
    <source>
        <dbReference type="EMBL" id="MFD1676647.1"/>
    </source>
</evidence>
<keyword evidence="3" id="KW-0963">Cytoplasm</keyword>
<reference evidence="6" key="1">
    <citation type="journal article" date="2019" name="Int. J. Syst. Evol. Microbiol.">
        <title>The Global Catalogue of Microorganisms (GCM) 10K type strain sequencing project: providing services to taxonomists for standard genome sequencing and annotation.</title>
        <authorList>
            <consortium name="The Broad Institute Genomics Platform"/>
            <consortium name="The Broad Institute Genome Sequencing Center for Infectious Disease"/>
            <person name="Wu L."/>
            <person name="Ma J."/>
        </authorList>
    </citation>
    <scope>NUCLEOTIDE SEQUENCE [LARGE SCALE GENOMIC DNA]</scope>
    <source>
        <strain evidence="6">CGMCC 1.12286</strain>
    </source>
</reference>
<dbReference type="HAMAP" id="MF_00376">
    <property type="entry name" value="Dephospho_CoA_kinase"/>
    <property type="match status" value="1"/>
</dbReference>
<dbReference type="Proteomes" id="UP001597079">
    <property type="component" value="Unassembled WGS sequence"/>
</dbReference>
<dbReference type="EC" id="2.7.1.24" evidence="3 4"/>
<comment type="catalytic activity">
    <reaction evidence="3">
        <text>3'-dephospho-CoA + ATP = ADP + CoA + H(+)</text>
        <dbReference type="Rhea" id="RHEA:18245"/>
        <dbReference type="ChEBI" id="CHEBI:15378"/>
        <dbReference type="ChEBI" id="CHEBI:30616"/>
        <dbReference type="ChEBI" id="CHEBI:57287"/>
        <dbReference type="ChEBI" id="CHEBI:57328"/>
        <dbReference type="ChEBI" id="CHEBI:456216"/>
        <dbReference type="EC" id="2.7.1.24"/>
    </reaction>
</comment>
<comment type="caution">
    <text evidence="5">The sequence shown here is derived from an EMBL/GenBank/DDBJ whole genome shotgun (WGS) entry which is preliminary data.</text>
</comment>
<keyword evidence="3 5" id="KW-0808">Transferase</keyword>
<keyword evidence="6" id="KW-1185">Reference proteome</keyword>
<organism evidence="5 6">
    <name type="scientific">Alicyclobacillus fodiniaquatilis</name>
    <dbReference type="NCBI Taxonomy" id="1661150"/>
    <lineage>
        <taxon>Bacteria</taxon>
        <taxon>Bacillati</taxon>
        <taxon>Bacillota</taxon>
        <taxon>Bacilli</taxon>
        <taxon>Bacillales</taxon>
        <taxon>Alicyclobacillaceae</taxon>
        <taxon>Alicyclobacillus</taxon>
    </lineage>
</organism>
<feature type="binding site" evidence="3">
    <location>
        <begin position="10"/>
        <end position="15"/>
    </location>
    <ligand>
        <name>ATP</name>
        <dbReference type="ChEBI" id="CHEBI:30616"/>
    </ligand>
</feature>
<evidence type="ECO:0000313" key="6">
    <source>
        <dbReference type="Proteomes" id="UP001597079"/>
    </source>
</evidence>
<dbReference type="CDD" id="cd02022">
    <property type="entry name" value="DPCK"/>
    <property type="match status" value="1"/>
</dbReference>
<keyword evidence="2 3" id="KW-0067">ATP-binding</keyword>